<accession>A0A3S5BZG0</accession>
<feature type="transmembrane region" description="Helical" evidence="1">
    <location>
        <begin position="45"/>
        <end position="73"/>
    </location>
</feature>
<organism evidence="2 3">
    <name type="scientific">Protopolystoma xenopodis</name>
    <dbReference type="NCBI Taxonomy" id="117903"/>
    <lineage>
        <taxon>Eukaryota</taxon>
        <taxon>Metazoa</taxon>
        <taxon>Spiralia</taxon>
        <taxon>Lophotrochozoa</taxon>
        <taxon>Platyhelminthes</taxon>
        <taxon>Monogenea</taxon>
        <taxon>Polyopisthocotylea</taxon>
        <taxon>Polystomatidea</taxon>
        <taxon>Polystomatidae</taxon>
        <taxon>Protopolystoma</taxon>
    </lineage>
</organism>
<keyword evidence="1" id="KW-0472">Membrane</keyword>
<protein>
    <submittedName>
        <fullName evidence="2">Uncharacterized protein</fullName>
    </submittedName>
</protein>
<evidence type="ECO:0000313" key="3">
    <source>
        <dbReference type="Proteomes" id="UP000784294"/>
    </source>
</evidence>
<dbReference type="Proteomes" id="UP000784294">
    <property type="component" value="Unassembled WGS sequence"/>
</dbReference>
<sequence>MKLIKLDNLDPARHSPYDRQLGILPEANTTSTSSFGFIAPPASPLYLTLALIACTACTLLGIIIGVGVLSCWLQGQSVWLSRLFARVSLQNRSKEGLSNRNILRRFNQVRHSYSEISQFGRELSSSAIHTTAMTGMTQLWLTPYTDQSVWPQIAQTPCCNQDSNSALSISSPPSCLSLNKTASLPKYLAGQEAQNLLNYSLFESASSSIPATFIFNTNQPALTRRVSSSSCNLADSNDEFFDGAMDLYLSDHHSSSKWSDCLKQAPLNSPSCRTRTTSLRPTMNSKFTYPAMIHQKHLECSDGHRQNKIEHIQNMAHHDSFAESFVSDSIKQKTQDGKLCEDKLLYSEDANYDLHSSFPTKDHVGPDIPLNNSMIPVLAYITCQSRQCKNQTIKQEGDEVVAGMDQIDKARNKTSGNFVN</sequence>
<keyword evidence="1" id="KW-1133">Transmembrane helix</keyword>
<proteinExistence type="predicted"/>
<dbReference type="AlphaFoldDB" id="A0A3S5BZG0"/>
<feature type="non-terminal residue" evidence="2">
    <location>
        <position position="1"/>
    </location>
</feature>
<dbReference type="EMBL" id="CAAALY010077105">
    <property type="protein sequence ID" value="VEL25938.1"/>
    <property type="molecule type" value="Genomic_DNA"/>
</dbReference>
<comment type="caution">
    <text evidence="2">The sequence shown here is derived from an EMBL/GenBank/DDBJ whole genome shotgun (WGS) entry which is preliminary data.</text>
</comment>
<gene>
    <name evidence="2" type="ORF">PXEA_LOCUS19378</name>
</gene>
<keyword evidence="3" id="KW-1185">Reference proteome</keyword>
<evidence type="ECO:0000313" key="2">
    <source>
        <dbReference type="EMBL" id="VEL25938.1"/>
    </source>
</evidence>
<evidence type="ECO:0000256" key="1">
    <source>
        <dbReference type="SAM" id="Phobius"/>
    </source>
</evidence>
<name>A0A3S5BZG0_9PLAT</name>
<keyword evidence="1" id="KW-0812">Transmembrane</keyword>
<reference evidence="2" key="1">
    <citation type="submission" date="2018-11" db="EMBL/GenBank/DDBJ databases">
        <authorList>
            <consortium name="Pathogen Informatics"/>
        </authorList>
    </citation>
    <scope>NUCLEOTIDE SEQUENCE</scope>
</reference>